<dbReference type="RefSeq" id="XP_018238500.1">
    <property type="nucleotide sequence ID" value="XM_018398858.1"/>
</dbReference>
<dbReference type="VEuPathDB" id="FungiDB:FOXG_18718"/>
<accession>A0A0J9UMI9</accession>
<feature type="compositionally biased region" description="Acidic residues" evidence="1">
    <location>
        <begin position="294"/>
        <end position="310"/>
    </location>
</feature>
<protein>
    <submittedName>
        <fullName evidence="2">Uncharacterized protein</fullName>
    </submittedName>
</protein>
<organism evidence="2 3">
    <name type="scientific">Fusarium oxysporum f. sp. lycopersici (strain 4287 / CBS 123668 / FGSC 9935 / NRRL 34936)</name>
    <name type="common">Fusarium vascular wilt of tomato</name>
    <dbReference type="NCBI Taxonomy" id="426428"/>
    <lineage>
        <taxon>Eukaryota</taxon>
        <taxon>Fungi</taxon>
        <taxon>Dikarya</taxon>
        <taxon>Ascomycota</taxon>
        <taxon>Pezizomycotina</taxon>
        <taxon>Sordariomycetes</taxon>
        <taxon>Hypocreomycetidae</taxon>
        <taxon>Hypocreales</taxon>
        <taxon>Nectriaceae</taxon>
        <taxon>Fusarium</taxon>
        <taxon>Fusarium oxysporum species complex</taxon>
    </lineage>
</organism>
<evidence type="ECO:0000313" key="3">
    <source>
        <dbReference type="Proteomes" id="UP000009097"/>
    </source>
</evidence>
<proteinExistence type="predicted"/>
<feature type="region of interest" description="Disordered" evidence="1">
    <location>
        <begin position="276"/>
        <end position="314"/>
    </location>
</feature>
<evidence type="ECO:0000313" key="2">
    <source>
        <dbReference type="EMBL" id="KNB00455.1"/>
    </source>
</evidence>
<dbReference type="Proteomes" id="UP000009097">
    <property type="component" value="Unassembled WGS sequence"/>
</dbReference>
<gene>
    <name evidence="2" type="ORF">FOXG_18718</name>
</gene>
<reference evidence="2" key="2">
    <citation type="journal article" date="2010" name="Nature">
        <title>Comparative genomics reveals mobile pathogenicity chromosomes in Fusarium.</title>
        <authorList>
            <person name="Ma L.J."/>
            <person name="van der Does H.C."/>
            <person name="Borkovich K.A."/>
            <person name="Coleman J.J."/>
            <person name="Daboussi M.J."/>
            <person name="Di Pietro A."/>
            <person name="Dufresne M."/>
            <person name="Freitag M."/>
            <person name="Grabherr M."/>
            <person name="Henrissat B."/>
            <person name="Houterman P.M."/>
            <person name="Kang S."/>
            <person name="Shim W.B."/>
            <person name="Woloshuk C."/>
            <person name="Xie X."/>
            <person name="Xu J.R."/>
            <person name="Antoniw J."/>
            <person name="Baker S.E."/>
            <person name="Bluhm B.H."/>
            <person name="Breakspear A."/>
            <person name="Brown D.W."/>
            <person name="Butchko R.A."/>
            <person name="Chapman S."/>
            <person name="Coulson R."/>
            <person name="Coutinho P.M."/>
            <person name="Danchin E.G."/>
            <person name="Diener A."/>
            <person name="Gale L.R."/>
            <person name="Gardiner D.M."/>
            <person name="Goff S."/>
            <person name="Hammond-Kosack K.E."/>
            <person name="Hilburn K."/>
            <person name="Hua-Van A."/>
            <person name="Jonkers W."/>
            <person name="Kazan K."/>
            <person name="Kodira C.D."/>
            <person name="Koehrsen M."/>
            <person name="Kumar L."/>
            <person name="Lee Y.H."/>
            <person name="Li L."/>
            <person name="Manners J.M."/>
            <person name="Miranda-Saavedra D."/>
            <person name="Mukherjee M."/>
            <person name="Park G."/>
            <person name="Park J."/>
            <person name="Park S.Y."/>
            <person name="Proctor R.H."/>
            <person name="Regev A."/>
            <person name="Ruiz-Roldan M.C."/>
            <person name="Sain D."/>
            <person name="Sakthikumar S."/>
            <person name="Sykes S."/>
            <person name="Schwartz D.C."/>
            <person name="Turgeon B.G."/>
            <person name="Wapinski I."/>
            <person name="Yoder O."/>
            <person name="Young S."/>
            <person name="Zeng Q."/>
            <person name="Zhou S."/>
            <person name="Galagan J."/>
            <person name="Cuomo C.A."/>
            <person name="Kistler H.C."/>
            <person name="Rep M."/>
        </authorList>
    </citation>
    <scope>NUCLEOTIDE SEQUENCE [LARGE SCALE GENOMIC DNA]</scope>
    <source>
        <strain evidence="2">4287</strain>
    </source>
</reference>
<dbReference type="OrthoDB" id="4395072at2759"/>
<feature type="region of interest" description="Disordered" evidence="1">
    <location>
        <begin position="576"/>
        <end position="619"/>
    </location>
</feature>
<sequence>MLRMTSTSSETELFTTPPTSPSQITTCQLPGRLLVQPCFLELEFDKSRFSLPTTARGICCSAKNVWYSNHHWPEQSQYKHLFEQASETWEKLAPEFNRIWNNIWRKSLATTPWTVELRLAGVHLPNEQRIIIKPSIWIRSTDEAIRSSTVWKRLQKEVRKLGLDSVQYALTFAEGGLRSANGPASVPLERLSLTKGIELSNGASLHTHVTWWTVSMPYECGEVCLTTIVKDGRIVYQEVSRIGGVLVINASLAAGVTSGHTMLLYFLQNTDEVTPMDGNDLQSTPKSSDSNSCSEDDDGKASSDECELVENDTKSPDPISDLGYIGLEKVGSWVPVTLSGMINFIQQAEVPLSPEAPYLKLVNISTGPIPADFALVSRKEFGVPLGHNDNIYNFNGRKNVSNMCPDSWLAANEHEILVLLGNGIEGSAGFLQPAKLPFSVGSTTIWTRKIRLNAPLGRGTSGSWVVLRDSGRLCGSIIAVFEREPYALMITAQTLFSDIIQYSRDVRLVTLGSPKLDLKDESQALVFNDLGHEVGLREVNKEEHISSSAVKSNWATEDSIAAPEELPTASQLMACSPTPTAPSHRRPHMANSLGNNPGSLTYSGSSDTGSSEFLPMPQNQSLSDTRMEMWSPDDNVIARISAKVISGTKFNFTTIMDLESEISETQPSASLLRFPDTSRADSALMGCGSVFGQFIPSGQIYFSL</sequence>
<evidence type="ECO:0000256" key="1">
    <source>
        <dbReference type="SAM" id="MobiDB-lite"/>
    </source>
</evidence>
<dbReference type="GeneID" id="28959424"/>
<reference evidence="2" key="1">
    <citation type="submission" date="2007-04" db="EMBL/GenBank/DDBJ databases">
        <authorList>
            <consortium name="The Broad Institute Genome Sequencing Platform"/>
            <person name="Birren B."/>
            <person name="Lander E."/>
            <person name="Galagan J."/>
            <person name="Nusbaum C."/>
            <person name="Devon K."/>
            <person name="Ma L.-J."/>
            <person name="Jaffe D."/>
            <person name="Butler J."/>
            <person name="Alvarez P."/>
            <person name="Gnerre S."/>
            <person name="Grabherr M."/>
            <person name="Kleber M."/>
            <person name="Mauceli E."/>
            <person name="Brockman W."/>
            <person name="MacCallum I.A."/>
            <person name="Young S."/>
            <person name="LaButti K."/>
            <person name="DeCaprio D."/>
            <person name="Crawford M."/>
            <person name="Koehrsen M."/>
            <person name="Engels R."/>
            <person name="Montgomery P."/>
            <person name="Pearson M."/>
            <person name="Howarth C."/>
            <person name="Larson L."/>
            <person name="White J."/>
            <person name="O'Leary S."/>
            <person name="Kodira C."/>
            <person name="Zeng Q."/>
            <person name="Yandava C."/>
            <person name="Alvarado L."/>
            <person name="Kistler C."/>
            <person name="Shim W.-B."/>
            <person name="Kang S."/>
            <person name="Woloshuk C."/>
        </authorList>
    </citation>
    <scope>NUCLEOTIDE SEQUENCE</scope>
    <source>
        <strain evidence="2">4287</strain>
    </source>
</reference>
<dbReference type="KEGG" id="fox:FOXG_18718"/>
<feature type="compositionally biased region" description="Low complexity" evidence="1">
    <location>
        <begin position="1"/>
        <end position="17"/>
    </location>
</feature>
<dbReference type="AlphaFoldDB" id="A0A0J9UMI9"/>
<feature type="compositionally biased region" description="Polar residues" evidence="1">
    <location>
        <begin position="592"/>
        <end position="619"/>
    </location>
</feature>
<dbReference type="EMBL" id="DS231699">
    <property type="protein sequence ID" value="KNB00455.1"/>
    <property type="molecule type" value="Genomic_DNA"/>
</dbReference>
<feature type="region of interest" description="Disordered" evidence="1">
    <location>
        <begin position="1"/>
        <end position="23"/>
    </location>
</feature>
<name>A0A0J9UMI9_FUSO4</name>